<protein>
    <submittedName>
        <fullName evidence="1">Uncharacterized protein</fullName>
    </submittedName>
</protein>
<evidence type="ECO:0000313" key="1">
    <source>
        <dbReference type="EMBL" id="KAH7908456.1"/>
    </source>
</evidence>
<reference evidence="1" key="1">
    <citation type="journal article" date="2021" name="New Phytol.">
        <title>Evolutionary innovations through gain and loss of genes in the ectomycorrhizal Boletales.</title>
        <authorList>
            <person name="Wu G."/>
            <person name="Miyauchi S."/>
            <person name="Morin E."/>
            <person name="Kuo A."/>
            <person name="Drula E."/>
            <person name="Varga T."/>
            <person name="Kohler A."/>
            <person name="Feng B."/>
            <person name="Cao Y."/>
            <person name="Lipzen A."/>
            <person name="Daum C."/>
            <person name="Hundley H."/>
            <person name="Pangilinan J."/>
            <person name="Johnson J."/>
            <person name="Barry K."/>
            <person name="LaButti K."/>
            <person name="Ng V."/>
            <person name="Ahrendt S."/>
            <person name="Min B."/>
            <person name="Choi I.G."/>
            <person name="Park H."/>
            <person name="Plett J.M."/>
            <person name="Magnuson J."/>
            <person name="Spatafora J.W."/>
            <person name="Nagy L.G."/>
            <person name="Henrissat B."/>
            <person name="Grigoriev I.V."/>
            <person name="Yang Z.L."/>
            <person name="Xu J."/>
            <person name="Martin F.M."/>
        </authorList>
    </citation>
    <scope>NUCLEOTIDE SEQUENCE</scope>
    <source>
        <strain evidence="1">ATCC 28755</strain>
    </source>
</reference>
<keyword evidence="2" id="KW-1185">Reference proteome</keyword>
<comment type="caution">
    <text evidence="1">The sequence shown here is derived from an EMBL/GenBank/DDBJ whole genome shotgun (WGS) entry which is preliminary data.</text>
</comment>
<sequence>MNSPPAAPLGTVGTNIAGEYDGQFVGIVLAACLSGITIVQGWIYVNDNRDSWMLRCLVLCLILADLTTSALDLKVMHRNLVENFGDLEALVQAHLDIISEYALTVVVVFLVQLFFLTRIYLLKQKRWWLPTVIGAFAAGGFVTGIMAIHLLNQHPRVAFLTNTESKILFGVNGGFSVAADVLITLCLTWSLASAKRGIKRSDNILQKLLLYIVSRGLLVAITQLLFLILYLVKPGALWWVPFHFILSKLYVITMVAMLNGRTSFRAQEDQIQSSTSMFTHSEPLPYRRHINVHKSRELTRFDEEDEEGGHDNEGEFKPEGALV</sequence>
<dbReference type="Proteomes" id="UP000790377">
    <property type="component" value="Unassembled WGS sequence"/>
</dbReference>
<organism evidence="1 2">
    <name type="scientific">Hygrophoropsis aurantiaca</name>
    <dbReference type="NCBI Taxonomy" id="72124"/>
    <lineage>
        <taxon>Eukaryota</taxon>
        <taxon>Fungi</taxon>
        <taxon>Dikarya</taxon>
        <taxon>Basidiomycota</taxon>
        <taxon>Agaricomycotina</taxon>
        <taxon>Agaricomycetes</taxon>
        <taxon>Agaricomycetidae</taxon>
        <taxon>Boletales</taxon>
        <taxon>Coniophorineae</taxon>
        <taxon>Hygrophoropsidaceae</taxon>
        <taxon>Hygrophoropsis</taxon>
    </lineage>
</organism>
<proteinExistence type="predicted"/>
<dbReference type="EMBL" id="MU267821">
    <property type="protein sequence ID" value="KAH7908456.1"/>
    <property type="molecule type" value="Genomic_DNA"/>
</dbReference>
<evidence type="ECO:0000313" key="2">
    <source>
        <dbReference type="Proteomes" id="UP000790377"/>
    </source>
</evidence>
<accession>A0ACB8A5H1</accession>
<gene>
    <name evidence="1" type="ORF">BJ138DRAFT_1128448</name>
</gene>
<name>A0ACB8A5H1_9AGAM</name>